<evidence type="ECO:0000256" key="1">
    <source>
        <dbReference type="SAM" id="MobiDB-lite"/>
    </source>
</evidence>
<feature type="region of interest" description="Disordered" evidence="1">
    <location>
        <begin position="1"/>
        <end position="51"/>
    </location>
</feature>
<dbReference type="PANTHER" id="PTHR34819">
    <property type="entry name" value="LARGE CYSTEINE-RICH PERIPLASMIC PROTEIN OMCB"/>
    <property type="match status" value="1"/>
</dbReference>
<comment type="caution">
    <text evidence="3">The sequence shown here is derived from an EMBL/GenBank/DDBJ whole genome shotgun (WGS) entry which is preliminary data.</text>
</comment>
<dbReference type="PANTHER" id="PTHR34819:SF5">
    <property type="entry name" value="CONSERVED REPEAT DOMAIN PROTEIN"/>
    <property type="match status" value="1"/>
</dbReference>
<dbReference type="EMBL" id="QZEY01000001">
    <property type="protein sequence ID" value="RJL35952.1"/>
    <property type="molecule type" value="Genomic_DNA"/>
</dbReference>
<protein>
    <submittedName>
        <fullName evidence="3">DUF11 domain-containing protein</fullName>
    </submittedName>
</protein>
<dbReference type="InterPro" id="IPR047589">
    <property type="entry name" value="DUF11_rpt"/>
</dbReference>
<dbReference type="Proteomes" id="UP000265768">
    <property type="component" value="Unassembled WGS sequence"/>
</dbReference>
<name>A0A3A4AZ42_9ACTN</name>
<evidence type="ECO:0000313" key="4">
    <source>
        <dbReference type="Proteomes" id="UP000265768"/>
    </source>
</evidence>
<organism evidence="3 4">
    <name type="scientific">Bailinhaonella thermotolerans</name>
    <dbReference type="NCBI Taxonomy" id="1070861"/>
    <lineage>
        <taxon>Bacteria</taxon>
        <taxon>Bacillati</taxon>
        <taxon>Actinomycetota</taxon>
        <taxon>Actinomycetes</taxon>
        <taxon>Streptosporangiales</taxon>
        <taxon>Streptosporangiaceae</taxon>
        <taxon>Bailinhaonella</taxon>
    </lineage>
</organism>
<accession>A0A3A4AZ42</accession>
<dbReference type="NCBIfam" id="TIGR01451">
    <property type="entry name" value="B_ant_repeat"/>
    <property type="match status" value="2"/>
</dbReference>
<dbReference type="InterPro" id="IPR051172">
    <property type="entry name" value="Chlamydia_OmcB"/>
</dbReference>
<dbReference type="Gene3D" id="2.60.40.1170">
    <property type="entry name" value="Mu homology domain, subdomain B"/>
    <property type="match status" value="1"/>
</dbReference>
<dbReference type="InterPro" id="IPR001434">
    <property type="entry name" value="OmcB-like_DUF11"/>
</dbReference>
<keyword evidence="4" id="KW-1185">Reference proteome</keyword>
<feature type="compositionally biased region" description="Basic and acidic residues" evidence="1">
    <location>
        <begin position="22"/>
        <end position="33"/>
    </location>
</feature>
<dbReference type="AlphaFoldDB" id="A0A3A4AZ42"/>
<dbReference type="RefSeq" id="WP_119924924.1">
    <property type="nucleotide sequence ID" value="NZ_QZEY01000001.1"/>
</dbReference>
<proteinExistence type="predicted"/>
<dbReference type="SUPFAM" id="SSF49401">
    <property type="entry name" value="Bacterial adhesins"/>
    <property type="match status" value="1"/>
</dbReference>
<dbReference type="InterPro" id="IPR008966">
    <property type="entry name" value="Adhesion_dom_sf"/>
</dbReference>
<evidence type="ECO:0000259" key="2">
    <source>
        <dbReference type="Pfam" id="PF01345"/>
    </source>
</evidence>
<feature type="domain" description="DUF11" evidence="2">
    <location>
        <begin position="205"/>
        <end position="254"/>
    </location>
</feature>
<evidence type="ECO:0000313" key="3">
    <source>
        <dbReference type="EMBL" id="RJL35952.1"/>
    </source>
</evidence>
<reference evidence="3 4" key="1">
    <citation type="submission" date="2018-09" db="EMBL/GenBank/DDBJ databases">
        <title>YIM 75507 draft genome.</title>
        <authorList>
            <person name="Tang S."/>
            <person name="Feng Y."/>
        </authorList>
    </citation>
    <scope>NUCLEOTIDE SEQUENCE [LARGE SCALE GENOMIC DNA]</scope>
    <source>
        <strain evidence="3 4">YIM 75507</strain>
    </source>
</reference>
<sequence length="630" mass="66036">MAEAQNPAPGGCGKPVRLENGGFDKPEIPQSERKHPKFFNKGQVPGWKTTERGGEGQIEIWRAGDNYEGVESSKAGDPQFAELNANEPSMLYQDLDTPVDGQKLYWSLSHRGRRGEDTMYVRIGPVPAEGQKFQPNNEPVNGKPGKDTPLVNGKSWGRHSGVYIVPAGQRRTRFGFEAGPTASNDKSVGNFLDDISFGTEPCVVLTKKVVPASGEVKAGDTLTYEVTATNEGGSPADNLILTDTIPAGTSYVPGSLRITHGPGTGETLPDNRGQGRAYYDPASRTVTFHLGEGATATKGGRLTETSETTPVSTTAQFRVTVDRSGGGPIENQAVATYDNTMESPVESKRSVSNAVSTARQRATKLSLTKAADRTQVTVGEIVTFHILVTNQGPGEATGVSVTDRLPRNLTYVSATATGGSGGSGYDPATGVWHVGTLAPRTSAHLELKAAVTRPGSIRNIARARANETTAESGTGTSTITLCAYPPASCPPGGGGGHGGWGGQGGHGGCGGQGGWGGQGGCSPVPAPCPEACGLTASGRTEPGKGWRWYSDKTVFIDVDTTDAGFTATPVYLTSLDAGQSWVPNGFTQVSGAAPTGFRLYFWRADGAPFSPADAERLNLQVNWIGHQQPE</sequence>
<dbReference type="Gene3D" id="2.60.40.740">
    <property type="match status" value="1"/>
</dbReference>
<feature type="domain" description="DUF11" evidence="2">
    <location>
        <begin position="365"/>
        <end position="469"/>
    </location>
</feature>
<gene>
    <name evidence="3" type="ORF">D5H75_04065</name>
</gene>
<dbReference type="OrthoDB" id="158862at2"/>
<dbReference type="Pfam" id="PF01345">
    <property type="entry name" value="DUF11"/>
    <property type="match status" value="2"/>
</dbReference>
<feature type="region of interest" description="Disordered" evidence="1">
    <location>
        <begin position="127"/>
        <end position="154"/>
    </location>
</feature>